<dbReference type="CDD" id="cd15482">
    <property type="entry name" value="Sialidase_non-viral"/>
    <property type="match status" value="1"/>
</dbReference>
<dbReference type="RefSeq" id="WP_134716041.1">
    <property type="nucleotide sequence ID" value="NZ_SDKM01000009.1"/>
</dbReference>
<name>A0A4Q4ZHG3_9ACTN</name>
<dbReference type="Proteomes" id="UP000295198">
    <property type="component" value="Unassembled WGS sequence"/>
</dbReference>
<evidence type="ECO:0000313" key="1">
    <source>
        <dbReference type="EMBL" id="RYP86931.1"/>
    </source>
</evidence>
<dbReference type="AlphaFoldDB" id="A0A4Q4ZHG3"/>
<sequence>MSIILFKHPHRVLRRNARRDRASAAGVVGLVLCGSGVLVGQAFAAPFAIAPATIVSGPSTLTACPSGASPDFATAYDNTEVEPQVAVNPTNPNEIIAVAQQDRWPDGGARGLTSWMSQNGGTSWSKLADVPWSACQGGPARFGRVTDPWVSYDKAGNAYFIGQPINLAAPAVSAISVTTLNRSTGSWRPPTILIEGADERGVTNDKVSVTGDPTRAGYAYATWLRTRYPNEGQQSPVSDLHAFSWRGTPMVSRTTDGGQTWSTPTAMRDSNIYMQGNQIAVGPDGTLYDAAAVLFTGAGFNDNGIYMGVMRSRDAGRTWSAPAKIAPIGTTQLFVPDDGFPIRAGDFIPDIAIDPASGAIYVVWADGLGTELNKTVLSRSTDGGRHWSTPQVVSTGGPSAQAYNHAVEVTDNGTLVVSYFDDRNNVPGDSIATTDVWLRHSHNGGATWAPEQHLFGPFNHYQAPISYFAPGDPRGLFLGDYVGLETISGDDVISLFSTTIADGADVTAVRVNHP</sequence>
<accession>A0A4Q4ZHG3</accession>
<organism evidence="1 2">
    <name type="scientific">Nocardioides guangzhouensis</name>
    <dbReference type="NCBI Taxonomy" id="2497878"/>
    <lineage>
        <taxon>Bacteria</taxon>
        <taxon>Bacillati</taxon>
        <taxon>Actinomycetota</taxon>
        <taxon>Actinomycetes</taxon>
        <taxon>Propionibacteriales</taxon>
        <taxon>Nocardioidaceae</taxon>
        <taxon>Nocardioides</taxon>
    </lineage>
</organism>
<evidence type="ECO:0000313" key="2">
    <source>
        <dbReference type="Proteomes" id="UP000295198"/>
    </source>
</evidence>
<protein>
    <submittedName>
        <fullName evidence="1">Exo-alpha-sialidase</fullName>
    </submittedName>
</protein>
<reference evidence="1 2" key="1">
    <citation type="submission" date="2019-01" db="EMBL/GenBank/DDBJ databases">
        <title>Nocardioides guangzhouensis sp. nov., an actinobacterium isolated from soil.</title>
        <authorList>
            <person name="Fu Y."/>
            <person name="Cai Y."/>
            <person name="Lin Z."/>
            <person name="Chen P."/>
        </authorList>
    </citation>
    <scope>NUCLEOTIDE SEQUENCE [LARGE SCALE GENOMIC DNA]</scope>
    <source>
        <strain evidence="1 2">130</strain>
    </source>
</reference>
<dbReference type="Gene3D" id="2.120.10.10">
    <property type="match status" value="2"/>
</dbReference>
<proteinExistence type="predicted"/>
<dbReference type="SUPFAM" id="SSF50939">
    <property type="entry name" value="Sialidases"/>
    <property type="match status" value="1"/>
</dbReference>
<gene>
    <name evidence="1" type="ORF">EKO23_08170</name>
</gene>
<dbReference type="OrthoDB" id="41724at2"/>
<dbReference type="EMBL" id="SDKM01000009">
    <property type="protein sequence ID" value="RYP86931.1"/>
    <property type="molecule type" value="Genomic_DNA"/>
</dbReference>
<comment type="caution">
    <text evidence="1">The sequence shown here is derived from an EMBL/GenBank/DDBJ whole genome shotgun (WGS) entry which is preliminary data.</text>
</comment>
<keyword evidence="2" id="KW-1185">Reference proteome</keyword>
<dbReference type="InterPro" id="IPR036278">
    <property type="entry name" value="Sialidase_sf"/>
</dbReference>